<proteinExistence type="inferred from homology"/>
<dbReference type="Pfam" id="PF00403">
    <property type="entry name" value="HMA"/>
    <property type="match status" value="1"/>
</dbReference>
<evidence type="ECO:0000256" key="4">
    <source>
        <dbReference type="ARBA" id="ARBA00023289"/>
    </source>
</evidence>
<evidence type="ECO:0000256" key="1">
    <source>
        <dbReference type="ARBA" id="ARBA00004170"/>
    </source>
</evidence>
<evidence type="ECO:0000256" key="5">
    <source>
        <dbReference type="ARBA" id="ARBA00024045"/>
    </source>
</evidence>
<dbReference type="PANTHER" id="PTHR45868:SF93">
    <property type="entry name" value="OS12G0144600 PROTEIN"/>
    <property type="match status" value="1"/>
</dbReference>
<feature type="domain" description="HMA" evidence="7">
    <location>
        <begin position="7"/>
        <end position="70"/>
    </location>
</feature>
<comment type="similarity">
    <text evidence="5">Belongs to the HIPP family.</text>
</comment>
<dbReference type="GO" id="GO:0009626">
    <property type="term" value="P:plant-type hypersensitive response"/>
    <property type="evidence" value="ECO:0007669"/>
    <property type="project" value="UniProtKB-KW"/>
</dbReference>
<sequence length="236" mass="26528">MSGQIFEITHVLKVHVHCHGCVQKVKKLLRRIEGVYEVTIDAEEHKVTVSGNVDCATLIKKLAKTGKDAKLWPSNPSEDGELSNWPDNDKSLDQIQNPVATLDHPTETDPRDFHKYINNGLGTEFLKGERENSLEVETKMDDESFGWDESSVNDAGIAEGGMNSMMSLRGHNLGFVGLEDQEISQVQKFCAGMPGAEYCYPSPILMDNMQLMQGHWYSQPYPMLIFHQNAGYLFHV</sequence>
<dbReference type="OrthoDB" id="689350at2759"/>
<dbReference type="SUPFAM" id="SSF55008">
    <property type="entry name" value="HMA, heavy metal-associated domain"/>
    <property type="match status" value="1"/>
</dbReference>
<gene>
    <name evidence="8" type="ORF">OLEA9_A003901</name>
</gene>
<evidence type="ECO:0000259" key="7">
    <source>
        <dbReference type="PROSITE" id="PS50846"/>
    </source>
</evidence>
<keyword evidence="4" id="KW-0449">Lipoprotein</keyword>
<evidence type="ECO:0000313" key="9">
    <source>
        <dbReference type="Proteomes" id="UP000594638"/>
    </source>
</evidence>
<evidence type="ECO:0000256" key="2">
    <source>
        <dbReference type="ARBA" id="ARBA00022481"/>
    </source>
</evidence>
<dbReference type="PROSITE" id="PS50846">
    <property type="entry name" value="HMA_2"/>
    <property type="match status" value="1"/>
</dbReference>
<evidence type="ECO:0000313" key="8">
    <source>
        <dbReference type="EMBL" id="CAA2983778.1"/>
    </source>
</evidence>
<feature type="region of interest" description="Disordered" evidence="6">
    <location>
        <begin position="69"/>
        <end position="88"/>
    </location>
</feature>
<name>A0A8S0RV11_OLEEU</name>
<keyword evidence="2" id="KW-0488">Methylation</keyword>
<dbReference type="PANTHER" id="PTHR45868">
    <property type="entry name" value="HEAVY METAL-ASSOCIATED ISOPRENYLATED PLANT PROTEIN 33-RELATED"/>
    <property type="match status" value="1"/>
</dbReference>
<comment type="caution">
    <text evidence="8">The sequence shown here is derived from an EMBL/GenBank/DDBJ whole genome shotgun (WGS) entry which is preliminary data.</text>
</comment>
<dbReference type="CDD" id="cd00371">
    <property type="entry name" value="HMA"/>
    <property type="match status" value="1"/>
</dbReference>
<reference evidence="8 9" key="1">
    <citation type="submission" date="2019-12" db="EMBL/GenBank/DDBJ databases">
        <authorList>
            <person name="Alioto T."/>
            <person name="Alioto T."/>
            <person name="Gomez Garrido J."/>
        </authorList>
    </citation>
    <scope>NUCLEOTIDE SEQUENCE [LARGE SCALE GENOMIC DNA]</scope>
</reference>
<dbReference type="FunFam" id="3.30.70.100:FF:000008">
    <property type="entry name" value="Copper transport protein ATOX1"/>
    <property type="match status" value="1"/>
</dbReference>
<accession>A0A8S0RV11</accession>
<organism evidence="8 9">
    <name type="scientific">Olea europaea subsp. europaea</name>
    <dbReference type="NCBI Taxonomy" id="158383"/>
    <lineage>
        <taxon>Eukaryota</taxon>
        <taxon>Viridiplantae</taxon>
        <taxon>Streptophyta</taxon>
        <taxon>Embryophyta</taxon>
        <taxon>Tracheophyta</taxon>
        <taxon>Spermatophyta</taxon>
        <taxon>Magnoliopsida</taxon>
        <taxon>eudicotyledons</taxon>
        <taxon>Gunneridae</taxon>
        <taxon>Pentapetalae</taxon>
        <taxon>asterids</taxon>
        <taxon>lamiids</taxon>
        <taxon>Lamiales</taxon>
        <taxon>Oleaceae</taxon>
        <taxon>Oleeae</taxon>
        <taxon>Olea</taxon>
    </lineage>
</organism>
<dbReference type="GO" id="GO:0016020">
    <property type="term" value="C:membrane"/>
    <property type="evidence" value="ECO:0007669"/>
    <property type="project" value="UniProtKB-SubCell"/>
</dbReference>
<dbReference type="EMBL" id="CACTIH010003742">
    <property type="protein sequence ID" value="CAA2983778.1"/>
    <property type="molecule type" value="Genomic_DNA"/>
</dbReference>
<keyword evidence="3" id="KW-0479">Metal-binding</keyword>
<dbReference type="Proteomes" id="UP000594638">
    <property type="component" value="Unassembled WGS sequence"/>
</dbReference>
<evidence type="ECO:0000256" key="6">
    <source>
        <dbReference type="SAM" id="MobiDB-lite"/>
    </source>
</evidence>
<evidence type="ECO:0000256" key="3">
    <source>
        <dbReference type="ARBA" id="ARBA00022723"/>
    </source>
</evidence>
<dbReference type="GO" id="GO:0046872">
    <property type="term" value="F:metal ion binding"/>
    <property type="evidence" value="ECO:0007669"/>
    <property type="project" value="UniProtKB-KW"/>
</dbReference>
<protein>
    <submittedName>
        <fullName evidence="8">Heavy metal-associated isoprenylated plant 32-like</fullName>
    </submittedName>
</protein>
<dbReference type="AlphaFoldDB" id="A0A8S0RV11"/>
<keyword evidence="9" id="KW-1185">Reference proteome</keyword>
<keyword evidence="4" id="KW-0636">Prenylation</keyword>
<dbReference type="InterPro" id="IPR036163">
    <property type="entry name" value="HMA_dom_sf"/>
</dbReference>
<dbReference type="InterPro" id="IPR006121">
    <property type="entry name" value="HMA_dom"/>
</dbReference>
<comment type="subcellular location">
    <subcellularLocation>
        <location evidence="1">Membrane</location>
        <topology evidence="1">Peripheral membrane protein</topology>
    </subcellularLocation>
</comment>
<dbReference type="Gene3D" id="3.30.70.100">
    <property type="match status" value="1"/>
</dbReference>
<dbReference type="Gramene" id="OE9A003901T1">
    <property type="protein sequence ID" value="OE9A003901C1"/>
    <property type="gene ID" value="OE9A003901"/>
</dbReference>